<dbReference type="Pfam" id="PF06172">
    <property type="entry name" value="Cupin_5"/>
    <property type="match status" value="1"/>
</dbReference>
<dbReference type="RefSeq" id="WP_083633741.1">
    <property type="nucleotide sequence ID" value="NZ_MSYM01000005.1"/>
</dbReference>
<comment type="caution">
    <text evidence="2">The sequence shown here is derived from an EMBL/GenBank/DDBJ whole genome shotgun (WGS) entry which is preliminary data.</text>
</comment>
<evidence type="ECO:0000313" key="2">
    <source>
        <dbReference type="EMBL" id="OLP08243.1"/>
    </source>
</evidence>
<dbReference type="Gene3D" id="2.60.120.10">
    <property type="entry name" value="Jelly Rolls"/>
    <property type="match status" value="1"/>
</dbReference>
<keyword evidence="3" id="KW-1185">Reference proteome</keyword>
<sequence length="47" mass="4997">MVEGGIFSLVGCTVAPGFDFADFCLADRAALVAAFPQHQQIIQALTR</sequence>
<evidence type="ECO:0000259" key="1">
    <source>
        <dbReference type="Pfam" id="PF06172"/>
    </source>
</evidence>
<dbReference type="EMBL" id="MSYM01000005">
    <property type="protein sequence ID" value="OLP08243.1"/>
    <property type="molecule type" value="Genomic_DNA"/>
</dbReference>
<dbReference type="PANTHER" id="PTHR33387:SF3">
    <property type="entry name" value="DUF985 DOMAIN-CONTAINING PROTEIN"/>
    <property type="match status" value="1"/>
</dbReference>
<reference evidence="2 3" key="1">
    <citation type="submission" date="2017-01" db="EMBL/GenBank/DDBJ databases">
        <title>Genome sequence of Rhodoferax antarcticus ANT.BR, a psychrophilic purple nonsulfur bacterium from an Antarctic microbial mat.</title>
        <authorList>
            <person name="Baker J."/>
            <person name="Riester C."/>
            <person name="Skinner B."/>
            <person name="Newell A."/>
            <person name="Swingley W."/>
            <person name="Madigan M."/>
            <person name="Jung D."/>
            <person name="Asao M."/>
            <person name="Chen M."/>
            <person name="Loughlin P."/>
            <person name="Pan H."/>
            <person name="Lin S."/>
            <person name="Li N."/>
            <person name="Shaw J."/>
            <person name="Prado M."/>
            <person name="Sherman C."/>
            <person name="Li X."/>
            <person name="Tang J."/>
            <person name="Blankenship R."/>
            <person name="Zhao T."/>
            <person name="Touchman J."/>
            <person name="Sattley M."/>
        </authorList>
    </citation>
    <scope>NUCLEOTIDE SEQUENCE [LARGE SCALE GENOMIC DNA]</scope>
    <source>
        <strain evidence="2 3">ANT.BR</strain>
    </source>
</reference>
<protein>
    <submittedName>
        <fullName evidence="2">Putative cupin family domain</fullName>
    </submittedName>
</protein>
<feature type="domain" description="DUF985" evidence="1">
    <location>
        <begin position="6"/>
        <end position="25"/>
    </location>
</feature>
<organism evidence="2 3">
    <name type="scientific">Rhodoferax antarcticus ANT.BR</name>
    <dbReference type="NCBI Taxonomy" id="1111071"/>
    <lineage>
        <taxon>Bacteria</taxon>
        <taxon>Pseudomonadati</taxon>
        <taxon>Pseudomonadota</taxon>
        <taxon>Betaproteobacteria</taxon>
        <taxon>Burkholderiales</taxon>
        <taxon>Comamonadaceae</taxon>
        <taxon>Rhodoferax</taxon>
    </lineage>
</organism>
<dbReference type="InterPro" id="IPR014710">
    <property type="entry name" value="RmlC-like_jellyroll"/>
</dbReference>
<dbReference type="AlphaFoldDB" id="A0A1Q8YJU6"/>
<dbReference type="InterPro" id="IPR011051">
    <property type="entry name" value="RmlC_Cupin_sf"/>
</dbReference>
<dbReference type="Proteomes" id="UP000185911">
    <property type="component" value="Unassembled WGS sequence"/>
</dbReference>
<accession>A0A1Q8YJU6</accession>
<evidence type="ECO:0000313" key="3">
    <source>
        <dbReference type="Proteomes" id="UP000185911"/>
    </source>
</evidence>
<dbReference type="InterPro" id="IPR009327">
    <property type="entry name" value="Cupin_DUF985"/>
</dbReference>
<gene>
    <name evidence="2" type="ORF">BLL52_0531</name>
</gene>
<dbReference type="SUPFAM" id="SSF51182">
    <property type="entry name" value="RmlC-like cupins"/>
    <property type="match status" value="1"/>
</dbReference>
<name>A0A1Q8YJU6_9BURK</name>
<dbReference type="InterPro" id="IPR039935">
    <property type="entry name" value="YML079W-like"/>
</dbReference>
<proteinExistence type="predicted"/>
<dbReference type="PANTHER" id="PTHR33387">
    <property type="entry name" value="RMLC-LIKE JELLY ROLL FOLD PROTEIN"/>
    <property type="match status" value="1"/>
</dbReference>